<dbReference type="EMBL" id="BAAAEW010000023">
    <property type="protein sequence ID" value="GAA0757234.1"/>
    <property type="molecule type" value="Genomic_DNA"/>
</dbReference>
<comment type="caution">
    <text evidence="1">The sequence shown here is derived from an EMBL/GenBank/DDBJ whole genome shotgun (WGS) entry which is preliminary data.</text>
</comment>
<dbReference type="Proteomes" id="UP001500279">
    <property type="component" value="Unassembled WGS sequence"/>
</dbReference>
<reference evidence="1 2" key="1">
    <citation type="journal article" date="2019" name="Int. J. Syst. Evol. Microbiol.">
        <title>The Global Catalogue of Microorganisms (GCM) 10K type strain sequencing project: providing services to taxonomists for standard genome sequencing and annotation.</title>
        <authorList>
            <consortium name="The Broad Institute Genomics Platform"/>
            <consortium name="The Broad Institute Genome Sequencing Center for Infectious Disease"/>
            <person name="Wu L."/>
            <person name="Ma J."/>
        </authorList>
    </citation>
    <scope>NUCLEOTIDE SEQUENCE [LARGE SCALE GENOMIC DNA]</scope>
    <source>
        <strain evidence="1 2">JCM 15503</strain>
    </source>
</reference>
<accession>A0ABN1K7E6</accession>
<sequence length="90" mass="10375">MKTSILPQVRVEPQLRADLESVLREGETLSEFVEASVRKAVDFRRVQDDFYARGEASWQDYQRTGEAYPVDDVLAELRAMTDARRKQLGL</sequence>
<organism evidence="1 2">
    <name type="scientific">Ideonella azotifigens</name>
    <dbReference type="NCBI Taxonomy" id="513160"/>
    <lineage>
        <taxon>Bacteria</taxon>
        <taxon>Pseudomonadati</taxon>
        <taxon>Pseudomonadota</taxon>
        <taxon>Betaproteobacteria</taxon>
        <taxon>Burkholderiales</taxon>
        <taxon>Sphaerotilaceae</taxon>
        <taxon>Ideonella</taxon>
    </lineage>
</organism>
<dbReference type="RefSeq" id="WP_141289330.1">
    <property type="nucleotide sequence ID" value="NZ_BAAAEW010000023.1"/>
</dbReference>
<name>A0ABN1K7E6_9BURK</name>
<evidence type="ECO:0000313" key="1">
    <source>
        <dbReference type="EMBL" id="GAA0757234.1"/>
    </source>
</evidence>
<protein>
    <submittedName>
        <fullName evidence="1">YlcI/YnfO family protein</fullName>
    </submittedName>
</protein>
<dbReference type="NCBIfam" id="NF041551">
    <property type="entry name" value="YlcI_YnfO_N"/>
    <property type="match status" value="1"/>
</dbReference>
<evidence type="ECO:0000313" key="2">
    <source>
        <dbReference type="Proteomes" id="UP001500279"/>
    </source>
</evidence>
<keyword evidence="2" id="KW-1185">Reference proteome</keyword>
<gene>
    <name evidence="1" type="ORF">GCM10009107_36640</name>
</gene>
<proteinExistence type="predicted"/>